<dbReference type="RefSeq" id="WP_136890843.1">
    <property type="nucleotide sequence ID" value="NZ_CP034413.3"/>
</dbReference>
<dbReference type="Proteomes" id="UP000298642">
    <property type="component" value="Chromosome"/>
</dbReference>
<keyword evidence="3" id="KW-1185">Reference proteome</keyword>
<protein>
    <submittedName>
        <fullName evidence="2">Uncharacterized protein</fullName>
    </submittedName>
</protein>
<sequence length="173" mass="19441">MARPYTEQQVLKKLDIPDFRHLTKEKVIAFATMVPKMNPEVAKKALEQFPNFASTSLDVLKEYRSVIQEAMEDDRESMRSCYDMYNRVMDSLEKMLDNDDLTFEQKTYILDQMQEVAAAVADKDSEKSRNRLKLIGVIGGVAAAIVAALASSLGGNIALKESNNIDDDNITDL</sequence>
<dbReference type="AlphaFoldDB" id="A0A4D7ASX4"/>
<gene>
    <name evidence="2" type="ORF">EIO64_04380</name>
</gene>
<keyword evidence="1" id="KW-1133">Transmembrane helix</keyword>
<name>A0A4D7ASX4_9FIRM</name>
<dbReference type="KEGG" id="obj:EIO64_04380"/>
<keyword evidence="1" id="KW-0472">Membrane</keyword>
<accession>A0A4D7ASX4</accession>
<organism evidence="2 3">
    <name type="scientific">Dysosmobacter welbionis</name>
    <dbReference type="NCBI Taxonomy" id="2093857"/>
    <lineage>
        <taxon>Bacteria</taxon>
        <taxon>Bacillati</taxon>
        <taxon>Bacillota</taxon>
        <taxon>Clostridia</taxon>
        <taxon>Eubacteriales</taxon>
        <taxon>Oscillospiraceae</taxon>
        <taxon>Dysosmobacter</taxon>
    </lineage>
</organism>
<evidence type="ECO:0000256" key="1">
    <source>
        <dbReference type="SAM" id="Phobius"/>
    </source>
</evidence>
<keyword evidence="1" id="KW-0812">Transmembrane</keyword>
<reference evidence="3" key="1">
    <citation type="submission" date="2018-12" db="EMBL/GenBank/DDBJ databases">
        <title>Dusodibacter welbiota gen. nov., sp. nov., isolated from human faeces and emended description of the Oscillibacter genus.</title>
        <authorList>
            <person name="Le Roy T."/>
            <person name="Van der Smissen P."/>
            <person name="Delzenne N."/>
            <person name="Muccioli G."/>
            <person name="Collet J.F."/>
            <person name="Cani P.D."/>
        </authorList>
    </citation>
    <scope>NUCLEOTIDE SEQUENCE [LARGE SCALE GENOMIC DNA]</scope>
    <source>
        <strain evidence="3">J115</strain>
    </source>
</reference>
<evidence type="ECO:0000313" key="3">
    <source>
        <dbReference type="Proteomes" id="UP000298642"/>
    </source>
</evidence>
<dbReference type="EMBL" id="CP034413">
    <property type="protein sequence ID" value="QCI58550.1"/>
    <property type="molecule type" value="Genomic_DNA"/>
</dbReference>
<evidence type="ECO:0000313" key="2">
    <source>
        <dbReference type="EMBL" id="QCI58550.1"/>
    </source>
</evidence>
<feature type="transmembrane region" description="Helical" evidence="1">
    <location>
        <begin position="134"/>
        <end position="159"/>
    </location>
</feature>
<proteinExistence type="predicted"/>